<dbReference type="PANTHER" id="PTHR12127:SF4">
    <property type="entry name" value="MUCOLIPIN-2"/>
    <property type="match status" value="1"/>
</dbReference>
<dbReference type="PANTHER" id="PTHR12127">
    <property type="entry name" value="MUCOLIPIN"/>
    <property type="match status" value="1"/>
</dbReference>
<gene>
    <name evidence="1" type="ORF">ATANTOWER_001749</name>
</gene>
<organism evidence="1 2">
    <name type="scientific">Ataeniobius toweri</name>
    <dbReference type="NCBI Taxonomy" id="208326"/>
    <lineage>
        <taxon>Eukaryota</taxon>
        <taxon>Metazoa</taxon>
        <taxon>Chordata</taxon>
        <taxon>Craniata</taxon>
        <taxon>Vertebrata</taxon>
        <taxon>Euteleostomi</taxon>
        <taxon>Actinopterygii</taxon>
        <taxon>Neopterygii</taxon>
        <taxon>Teleostei</taxon>
        <taxon>Neoteleostei</taxon>
        <taxon>Acanthomorphata</taxon>
        <taxon>Ovalentaria</taxon>
        <taxon>Atherinomorphae</taxon>
        <taxon>Cyprinodontiformes</taxon>
        <taxon>Goodeidae</taxon>
        <taxon>Ataeniobius</taxon>
    </lineage>
</organism>
<dbReference type="InterPro" id="IPR039031">
    <property type="entry name" value="Mucolipin"/>
</dbReference>
<evidence type="ECO:0000313" key="1">
    <source>
        <dbReference type="EMBL" id="MED6250634.1"/>
    </source>
</evidence>
<sequence length="166" mass="19463">MELLVRYLDRSNSFSSDITQDLIKEESLRDDLRYYFMSPCEKYRTRRHIPWKMGVQILKIVMITTQTTHFFDGYFLQWPVESADPVENEINIINVQLPNLLQLCDCPVDMEQNLRGMFPTPCLIDNMKTKAVLKADKLSNSVLKSSSCLVSTTSWWLPTRRKPPWP</sequence>
<dbReference type="EMBL" id="JAHUTI010059126">
    <property type="protein sequence ID" value="MED6250634.1"/>
    <property type="molecule type" value="Genomic_DNA"/>
</dbReference>
<keyword evidence="2" id="KW-1185">Reference proteome</keyword>
<name>A0ABU7BLN7_9TELE</name>
<evidence type="ECO:0000313" key="2">
    <source>
        <dbReference type="Proteomes" id="UP001345963"/>
    </source>
</evidence>
<comment type="caution">
    <text evidence="1">The sequence shown here is derived from an EMBL/GenBank/DDBJ whole genome shotgun (WGS) entry which is preliminary data.</text>
</comment>
<reference evidence="1 2" key="1">
    <citation type="submission" date="2021-07" db="EMBL/GenBank/DDBJ databases">
        <authorList>
            <person name="Palmer J.M."/>
        </authorList>
    </citation>
    <scope>NUCLEOTIDE SEQUENCE [LARGE SCALE GENOMIC DNA]</scope>
    <source>
        <strain evidence="1 2">AT_MEX2019</strain>
        <tissue evidence="1">Muscle</tissue>
    </source>
</reference>
<proteinExistence type="predicted"/>
<protein>
    <submittedName>
        <fullName evidence="1">Uncharacterized protein</fullName>
    </submittedName>
</protein>
<accession>A0ABU7BLN7</accession>
<dbReference type="Proteomes" id="UP001345963">
    <property type="component" value="Unassembled WGS sequence"/>
</dbReference>